<evidence type="ECO:0000256" key="1">
    <source>
        <dbReference type="SAM" id="Phobius"/>
    </source>
</evidence>
<dbReference type="AlphaFoldDB" id="A0A7X4GZS2"/>
<comment type="caution">
    <text evidence="2">The sequence shown here is derived from an EMBL/GenBank/DDBJ whole genome shotgun (WGS) entry which is preliminary data.</text>
</comment>
<protein>
    <submittedName>
        <fullName evidence="2">Uncharacterized protein</fullName>
    </submittedName>
</protein>
<keyword evidence="1" id="KW-0812">Transmembrane</keyword>
<dbReference type="EMBL" id="WWCR01000009">
    <property type="protein sequence ID" value="MYM72717.1"/>
    <property type="molecule type" value="Genomic_DNA"/>
</dbReference>
<feature type="transmembrane region" description="Helical" evidence="1">
    <location>
        <begin position="141"/>
        <end position="158"/>
    </location>
</feature>
<feature type="transmembrane region" description="Helical" evidence="1">
    <location>
        <begin position="49"/>
        <end position="70"/>
    </location>
</feature>
<reference evidence="2 3" key="1">
    <citation type="submission" date="2019-12" db="EMBL/GenBank/DDBJ databases">
        <title>Novel species isolated from a subtropical stream in China.</title>
        <authorList>
            <person name="Lu H."/>
        </authorList>
    </citation>
    <scope>NUCLEOTIDE SEQUENCE [LARGE SCALE GENOMIC DNA]</scope>
    <source>
        <strain evidence="2 3">FT134W</strain>
    </source>
</reference>
<feature type="transmembrane region" description="Helical" evidence="1">
    <location>
        <begin position="406"/>
        <end position="427"/>
    </location>
</feature>
<feature type="transmembrane region" description="Helical" evidence="1">
    <location>
        <begin position="170"/>
        <end position="192"/>
    </location>
</feature>
<proteinExistence type="predicted"/>
<keyword evidence="1" id="KW-1133">Transmembrane helix</keyword>
<evidence type="ECO:0000313" key="2">
    <source>
        <dbReference type="EMBL" id="MYM72717.1"/>
    </source>
</evidence>
<feature type="transmembrane region" description="Helical" evidence="1">
    <location>
        <begin position="433"/>
        <end position="452"/>
    </location>
</feature>
<feature type="transmembrane region" description="Helical" evidence="1">
    <location>
        <begin position="375"/>
        <end position="394"/>
    </location>
</feature>
<feature type="transmembrane region" description="Helical" evidence="1">
    <location>
        <begin position="24"/>
        <end position="43"/>
    </location>
</feature>
<feature type="transmembrane region" description="Helical" evidence="1">
    <location>
        <begin position="91"/>
        <end position="109"/>
    </location>
</feature>
<dbReference type="RefSeq" id="WP_161050114.1">
    <property type="nucleotide sequence ID" value="NZ_WWCR01000009.1"/>
</dbReference>
<organism evidence="2 3">
    <name type="scientific">Duganella margarita</name>
    <dbReference type="NCBI Taxonomy" id="2692170"/>
    <lineage>
        <taxon>Bacteria</taxon>
        <taxon>Pseudomonadati</taxon>
        <taxon>Pseudomonadota</taxon>
        <taxon>Betaproteobacteria</taxon>
        <taxon>Burkholderiales</taxon>
        <taxon>Oxalobacteraceae</taxon>
        <taxon>Telluria group</taxon>
        <taxon>Duganella</taxon>
    </lineage>
</organism>
<feature type="transmembrane region" description="Helical" evidence="1">
    <location>
        <begin position="352"/>
        <end position="369"/>
    </location>
</feature>
<sequence>MTIRQAYGPMLAQMIQDSASRRQMIRASLLLAAAEIVLLALHGDRHGPSGNLVLVCMPWVALQLWCGAFLKNAIRQNRPEYAGLVPHLRSRLIRLTAAMYAVEIALLAVMCGLVFGHPGYGLVFGGAFAVLSIFMNRYMALLWIMALAIPFGTSYVINDLPRLLAGANEAVVTAAAMVPIMLLGGWGLHLLLPRGGDDHWNWQARFSQRYAALTCAPANPSARQAPSRIKQVMQSFYLAALRRDSQRGVAPDRALMHAIGPGAHPARMIAFSLVSTLLALVIGRFLSGDARAGMTIATGLMQLGAVLMYAISVADDVVLHGAEQQLYLLTPAAPAADRINRLLVTTVLRRSLAVWLVSLACVLCLDSALTGHPSLHGVSFAMSMVVVWTVTPLLRNYAVAPARRLGVTWTVVIVFVVLVCLGAVGLLEAAPNFPWYAVGSVAGIGAVIYMSLRLRALMALPPVLPAGRLAV</sequence>
<gene>
    <name evidence="2" type="ORF">GTP56_10965</name>
</gene>
<name>A0A7X4GZS2_9BURK</name>
<accession>A0A7X4GZS2</accession>
<keyword evidence="1" id="KW-0472">Membrane</keyword>
<dbReference type="Proteomes" id="UP000469734">
    <property type="component" value="Unassembled WGS sequence"/>
</dbReference>
<feature type="transmembrane region" description="Helical" evidence="1">
    <location>
        <begin position="266"/>
        <end position="286"/>
    </location>
</feature>
<evidence type="ECO:0000313" key="3">
    <source>
        <dbReference type="Proteomes" id="UP000469734"/>
    </source>
</evidence>